<dbReference type="Proteomes" id="UP000183832">
    <property type="component" value="Unassembled WGS sequence"/>
</dbReference>
<protein>
    <submittedName>
        <fullName evidence="1">CLUMA_CG016667, isoform A</fullName>
    </submittedName>
</protein>
<dbReference type="EMBL" id="CVRI01000059">
    <property type="protein sequence ID" value="CRL03387.1"/>
    <property type="molecule type" value="Genomic_DNA"/>
</dbReference>
<organism evidence="1 2">
    <name type="scientific">Clunio marinus</name>
    <dbReference type="NCBI Taxonomy" id="568069"/>
    <lineage>
        <taxon>Eukaryota</taxon>
        <taxon>Metazoa</taxon>
        <taxon>Ecdysozoa</taxon>
        <taxon>Arthropoda</taxon>
        <taxon>Hexapoda</taxon>
        <taxon>Insecta</taxon>
        <taxon>Pterygota</taxon>
        <taxon>Neoptera</taxon>
        <taxon>Endopterygota</taxon>
        <taxon>Diptera</taxon>
        <taxon>Nematocera</taxon>
        <taxon>Chironomoidea</taxon>
        <taxon>Chironomidae</taxon>
        <taxon>Clunio</taxon>
    </lineage>
</organism>
<gene>
    <name evidence="1" type="ORF">CLUMA_CG016667</name>
</gene>
<keyword evidence="2" id="KW-1185">Reference proteome</keyword>
<sequence>MIRAFGSEVEQTPDSLYKVHPLKSAALHKMFSENEISLSWNLIPCASSALFTRTTFLTFSKKKKVICAIQNIKHVLQIMRKHQSTLLQAQNLSKLINLRGLKNIVRCNYC</sequence>
<proteinExistence type="predicted"/>
<accession>A0A1J1IT17</accession>
<reference evidence="1 2" key="1">
    <citation type="submission" date="2015-04" db="EMBL/GenBank/DDBJ databases">
        <authorList>
            <person name="Syromyatnikov M.Y."/>
            <person name="Popov V.N."/>
        </authorList>
    </citation>
    <scope>NUCLEOTIDE SEQUENCE [LARGE SCALE GENOMIC DNA]</scope>
</reference>
<name>A0A1J1IT17_9DIPT</name>
<dbReference type="AlphaFoldDB" id="A0A1J1IT17"/>
<evidence type="ECO:0000313" key="2">
    <source>
        <dbReference type="Proteomes" id="UP000183832"/>
    </source>
</evidence>
<evidence type="ECO:0000313" key="1">
    <source>
        <dbReference type="EMBL" id="CRL03387.1"/>
    </source>
</evidence>